<reference evidence="3" key="1">
    <citation type="submission" date="2020-05" db="EMBL/GenBank/DDBJ databases">
        <title>Frigoriglobus tundricola gen. nov., sp. nov., a psychrotolerant cellulolytic planctomycete of the family Gemmataceae with two divergent copies of 16S rRNA gene.</title>
        <authorList>
            <person name="Kulichevskaya I.S."/>
            <person name="Ivanova A.A."/>
            <person name="Naumoff D.G."/>
            <person name="Beletsky A.V."/>
            <person name="Rijpstra W.I.C."/>
            <person name="Sinninghe Damste J.S."/>
            <person name="Mardanov A.V."/>
            <person name="Ravin N.V."/>
            <person name="Dedysh S.N."/>
        </authorList>
    </citation>
    <scope>NUCLEOTIDE SEQUENCE [LARGE SCALE GENOMIC DNA]</scope>
    <source>
        <strain evidence="3">PL17</strain>
    </source>
</reference>
<dbReference type="AlphaFoldDB" id="A0A6M5Z5E9"/>
<name>A0A6M5Z5E9_9BACT</name>
<feature type="region of interest" description="Disordered" evidence="1">
    <location>
        <begin position="33"/>
        <end position="53"/>
    </location>
</feature>
<evidence type="ECO:0000313" key="3">
    <source>
        <dbReference type="Proteomes" id="UP000503447"/>
    </source>
</evidence>
<proteinExistence type="predicted"/>
<dbReference type="KEGG" id="ftj:FTUN_8563"/>
<dbReference type="Proteomes" id="UP000503447">
    <property type="component" value="Chromosome"/>
</dbReference>
<organism evidence="2 3">
    <name type="scientific">Frigoriglobus tundricola</name>
    <dbReference type="NCBI Taxonomy" id="2774151"/>
    <lineage>
        <taxon>Bacteria</taxon>
        <taxon>Pseudomonadati</taxon>
        <taxon>Planctomycetota</taxon>
        <taxon>Planctomycetia</taxon>
        <taxon>Gemmatales</taxon>
        <taxon>Gemmataceae</taxon>
        <taxon>Frigoriglobus</taxon>
    </lineage>
</organism>
<evidence type="ECO:0000313" key="2">
    <source>
        <dbReference type="EMBL" id="QJX00925.1"/>
    </source>
</evidence>
<feature type="compositionally biased region" description="Basic and acidic residues" evidence="1">
    <location>
        <begin position="38"/>
        <end position="49"/>
    </location>
</feature>
<feature type="region of interest" description="Disordered" evidence="1">
    <location>
        <begin position="73"/>
        <end position="93"/>
    </location>
</feature>
<keyword evidence="3" id="KW-1185">Reference proteome</keyword>
<accession>A0A6M5Z5E9</accession>
<dbReference type="EMBL" id="CP053452">
    <property type="protein sequence ID" value="QJX00925.1"/>
    <property type="molecule type" value="Genomic_DNA"/>
</dbReference>
<evidence type="ECO:0000256" key="1">
    <source>
        <dbReference type="SAM" id="MobiDB-lite"/>
    </source>
</evidence>
<protein>
    <submittedName>
        <fullName evidence="2">Uncharacterized protein</fullName>
    </submittedName>
</protein>
<gene>
    <name evidence="2" type="ORF">FTUN_8563</name>
</gene>
<sequence length="93" mass="10010">MESRCHKHKTQTAPTGPYPRGVLLHLRVVSAMTAAGTQRRESSAADRKPSRQLAIGPVVLAGAGFTIGRAAGRSRSDGFQIDPSGSRRVRRLM</sequence>